<keyword evidence="2" id="KW-1185">Reference proteome</keyword>
<protein>
    <submittedName>
        <fullName evidence="1">Uncharacterized protein</fullName>
    </submittedName>
</protein>
<accession>A0A8J8CLL5</accession>
<evidence type="ECO:0000313" key="1">
    <source>
        <dbReference type="EMBL" id="NDJ17870.1"/>
    </source>
</evidence>
<evidence type="ECO:0000313" key="2">
    <source>
        <dbReference type="Proteomes" id="UP000646053"/>
    </source>
</evidence>
<gene>
    <name evidence="1" type="ORF">GS601_11290</name>
</gene>
<dbReference type="AlphaFoldDB" id="A0A8J8CLL5"/>
<proteinExistence type="predicted"/>
<comment type="caution">
    <text evidence="1">The sequence shown here is derived from an EMBL/GenBank/DDBJ whole genome shotgun (WGS) entry which is preliminary data.</text>
</comment>
<dbReference type="Proteomes" id="UP000646053">
    <property type="component" value="Unassembled WGS sequence"/>
</dbReference>
<dbReference type="EMBL" id="WVIE01000011">
    <property type="protein sequence ID" value="NDJ17870.1"/>
    <property type="molecule type" value="Genomic_DNA"/>
</dbReference>
<reference evidence="1" key="1">
    <citation type="submission" date="2019-12" db="EMBL/GenBank/DDBJ databases">
        <title>High-Quality draft genome sequences of three cyanobacteria isolated from the limestone walls of the Old Cathedral of Coimbra.</title>
        <authorList>
            <person name="Tiago I."/>
            <person name="Soares F."/>
            <person name="Portugal A."/>
        </authorList>
    </citation>
    <scope>NUCLEOTIDE SEQUENCE</scope>
    <source>
        <strain evidence="1">A</strain>
    </source>
</reference>
<dbReference type="RefSeq" id="WP_162423389.1">
    <property type="nucleotide sequence ID" value="NZ_WVIE01000011.1"/>
</dbReference>
<name>A0A8J8CLL5_9CYAN</name>
<sequence>MNEAFIDLDELVALCRDRLAKKFIQEAVACYRAGAYRSCIVATWNAVVFDFLHKMRELELLGDGEATSLLQKFEKLSSEKKVRELWQFEQEIPKWSLEKFELISHPEKPHIERLFEDRSLCAHPSMASLEEPFEATAELARCHLRSAVIYLLQRPPVQGRSARDRIFQDIQSENFPKDPESATQYFQKGLLARARPSLIKDVVLGLTVSLLTEERSEDERTRQFSALNAVSSLYSQQTRDILNERLSDIILGKVTDANWNKAIIYLGSVKSWDKLSEPCQLKASIFIEKIDVFEASSRRKLSPNNVKVLLNAARLRFLEGSVIKKLQLPLQELILLKDFCQNELHDRSLQELIRPLLEENVAQADLDDLLAMKLGDNDPLNEKIMPYLVEKIEEASLEELIEVRRKDRSLNDIVEPTLKIRIDESDLSELLEALQWTTRRDREEITSKFEDHMIKLMNGMPLDELITLKSKTTYSNELFDRIFKSLLRREPSVVIDLFEKSGSFRNADFNVGLLAQVSDILTAEQWESVLAAFCENNQIYGSFYCPGAFCSLFRESVERCGFVQHYWLSFRKNLDKFGSDEYIDKLKHVIDSYPETA</sequence>
<organism evidence="1 2">
    <name type="scientific">Myxacorys almedinensis A</name>
    <dbReference type="NCBI Taxonomy" id="2690445"/>
    <lineage>
        <taxon>Bacteria</taxon>
        <taxon>Bacillati</taxon>
        <taxon>Cyanobacteriota</taxon>
        <taxon>Cyanophyceae</taxon>
        <taxon>Leptolyngbyales</taxon>
        <taxon>Leptolyngbyaceae</taxon>
        <taxon>Myxacorys</taxon>
        <taxon>Myxacorys almedinensis</taxon>
    </lineage>
</organism>